<protein>
    <recommendedName>
        <fullName evidence="3">Transposase (putative) gypsy type domain-containing protein</fullName>
    </recommendedName>
</protein>
<feature type="region of interest" description="Disordered" evidence="2">
    <location>
        <begin position="79"/>
        <end position="169"/>
    </location>
</feature>
<feature type="coiled-coil region" evidence="1">
    <location>
        <begin position="540"/>
        <end position="602"/>
    </location>
</feature>
<dbReference type="InterPro" id="IPR007321">
    <property type="entry name" value="Transposase_28"/>
</dbReference>
<name>A0ABD1T1I1_9LAMI</name>
<sequence>MRGIAQWSTTATVVDHKQQQRSVDRCCSRPLPAVDHRQRVDRCCGRPRQQSTTAVVDHRQLCCPQVTSNLSITMPRVVVSSDNESSSDSTGESCSGSSSQSSDRSSSTELIDRRTSRSSTDFRKGESRPVSEVTRQSNDLSELGDRSAGVARAGGRMPPIRSSSANIQIGRSPSGHVVPLNIPKGYSVYNSEDKLDRLLAKFMIFDDHIYRAPHPTERLPGSNPYEVAIYKDSMDGGLRFPIHPFFITIFHEFHLTPSQIAPNAWRLALYFPYMCLLHGIDPSIDLFRCIFEMHRLTSCDSYIYFSTRVPFHVPHYRNSNSWWKKRFFFVRPVAGSFPFDTFWKNPQIRLFNSPVDVTPYLQKQIDQLINLDPPGSELNKVLTDRNMLTVGIGRPVGMDGVEYDLNAVLNAIPLATDDEGPAKDPAPSKRRKISDKGKGSVLGKELLTTTNVEKGSSRGRHLKDVPVDLPDDDPLDDETTFHDIRFPPTNANRDLELVRSCALEPLRTGLSRRKVSSVNKTLAVYTRRVITMQDSMALACEDLERHLEHMELQEAELRKEVDNLKKEIGEKDSQAELAESRAKAQEDEIDTLRSTLARAQEDAVSSYKASSEFSSCMHMYGAESMKASLSLTKKWLAEEHPSIDPLGLERFMARQRTIEPATKKSVPKGRRDSTSRGGDAGGPSS</sequence>
<evidence type="ECO:0000256" key="1">
    <source>
        <dbReference type="SAM" id="Coils"/>
    </source>
</evidence>
<dbReference type="Pfam" id="PF04195">
    <property type="entry name" value="Transposase_28"/>
    <property type="match status" value="1"/>
</dbReference>
<feature type="compositionally biased region" description="Basic and acidic residues" evidence="2">
    <location>
        <begin position="110"/>
        <end position="129"/>
    </location>
</feature>
<proteinExistence type="predicted"/>
<reference evidence="5" key="1">
    <citation type="submission" date="2024-07" db="EMBL/GenBank/DDBJ databases">
        <title>Two chromosome-level genome assemblies of Korean endemic species Abeliophyllum distichum and Forsythia ovata (Oleaceae).</title>
        <authorList>
            <person name="Jang H."/>
        </authorList>
    </citation>
    <scope>NUCLEOTIDE SEQUENCE [LARGE SCALE GENOMIC DNA]</scope>
</reference>
<accession>A0ABD1T1I1</accession>
<organism evidence="4 5">
    <name type="scientific">Abeliophyllum distichum</name>
    <dbReference type="NCBI Taxonomy" id="126358"/>
    <lineage>
        <taxon>Eukaryota</taxon>
        <taxon>Viridiplantae</taxon>
        <taxon>Streptophyta</taxon>
        <taxon>Embryophyta</taxon>
        <taxon>Tracheophyta</taxon>
        <taxon>Spermatophyta</taxon>
        <taxon>Magnoliopsida</taxon>
        <taxon>eudicotyledons</taxon>
        <taxon>Gunneridae</taxon>
        <taxon>Pentapetalae</taxon>
        <taxon>asterids</taxon>
        <taxon>lamiids</taxon>
        <taxon>Lamiales</taxon>
        <taxon>Oleaceae</taxon>
        <taxon>Forsythieae</taxon>
        <taxon>Abeliophyllum</taxon>
    </lineage>
</organism>
<evidence type="ECO:0000313" key="4">
    <source>
        <dbReference type="EMBL" id="KAL2506580.1"/>
    </source>
</evidence>
<evidence type="ECO:0000313" key="5">
    <source>
        <dbReference type="Proteomes" id="UP001604336"/>
    </source>
</evidence>
<evidence type="ECO:0000256" key="2">
    <source>
        <dbReference type="SAM" id="MobiDB-lite"/>
    </source>
</evidence>
<feature type="region of interest" description="Disordered" evidence="2">
    <location>
        <begin position="415"/>
        <end position="473"/>
    </location>
</feature>
<dbReference type="PANTHER" id="PTHR31099">
    <property type="entry name" value="OS06G0165300 PROTEIN"/>
    <property type="match status" value="1"/>
</dbReference>
<feature type="domain" description="Transposase (putative) gypsy type" evidence="3">
    <location>
        <begin position="230"/>
        <end position="293"/>
    </location>
</feature>
<keyword evidence="5" id="KW-1185">Reference proteome</keyword>
<gene>
    <name evidence="4" type="ORF">Adt_22201</name>
</gene>
<dbReference type="PANTHER" id="PTHR31099:SF28">
    <property type="entry name" value="F5J5.12"/>
    <property type="match status" value="1"/>
</dbReference>
<comment type="caution">
    <text evidence="4">The sequence shown here is derived from an EMBL/GenBank/DDBJ whole genome shotgun (WGS) entry which is preliminary data.</text>
</comment>
<dbReference type="Proteomes" id="UP001604336">
    <property type="component" value="Unassembled WGS sequence"/>
</dbReference>
<dbReference type="EMBL" id="JBFOLK010000006">
    <property type="protein sequence ID" value="KAL2506580.1"/>
    <property type="molecule type" value="Genomic_DNA"/>
</dbReference>
<keyword evidence="1" id="KW-0175">Coiled coil</keyword>
<dbReference type="AlphaFoldDB" id="A0ABD1T1I1"/>
<evidence type="ECO:0000259" key="3">
    <source>
        <dbReference type="Pfam" id="PF04195"/>
    </source>
</evidence>
<feature type="region of interest" description="Disordered" evidence="2">
    <location>
        <begin position="654"/>
        <end position="685"/>
    </location>
</feature>
<feature type="compositionally biased region" description="Low complexity" evidence="2">
    <location>
        <begin position="80"/>
        <end position="109"/>
    </location>
</feature>